<dbReference type="PIRSF" id="PIRSF000124">
    <property type="entry name" value="UDPglc_GDPman_dh"/>
    <property type="match status" value="1"/>
</dbReference>
<evidence type="ECO:0000313" key="6">
    <source>
        <dbReference type="EMBL" id="MFH0272486.1"/>
    </source>
</evidence>
<accession>A0ABW7J832</accession>
<dbReference type="InterPro" id="IPR014027">
    <property type="entry name" value="UDP-Glc/GDP-Man_DH_C"/>
</dbReference>
<evidence type="ECO:0000259" key="5">
    <source>
        <dbReference type="SMART" id="SM00984"/>
    </source>
</evidence>
<protein>
    <submittedName>
        <fullName evidence="6">Nucleotide sugar dehydrogenase</fullName>
    </submittedName>
</protein>
<dbReference type="InterPro" id="IPR036220">
    <property type="entry name" value="UDP-Glc/GDP-Man_DH_C_sf"/>
</dbReference>
<dbReference type="EMBL" id="JBIHSE010000001">
    <property type="protein sequence ID" value="MFH0272486.1"/>
    <property type="molecule type" value="Genomic_DNA"/>
</dbReference>
<dbReference type="Pfam" id="PF03721">
    <property type="entry name" value="UDPG_MGDP_dh_N"/>
    <property type="match status" value="1"/>
</dbReference>
<proteinExistence type="inferred from homology"/>
<keyword evidence="3" id="KW-0520">NAD</keyword>
<dbReference type="SUPFAM" id="SSF52413">
    <property type="entry name" value="UDP-glucose/GDP-mannose dehydrogenase C-terminal domain"/>
    <property type="match status" value="1"/>
</dbReference>
<dbReference type="Gene3D" id="3.40.50.720">
    <property type="entry name" value="NAD(P)-binding Rossmann-like Domain"/>
    <property type="match status" value="2"/>
</dbReference>
<evidence type="ECO:0000256" key="4">
    <source>
        <dbReference type="PIRNR" id="PIRNR000124"/>
    </source>
</evidence>
<dbReference type="InterPro" id="IPR017476">
    <property type="entry name" value="UDP-Glc/GDP-Man"/>
</dbReference>
<dbReference type="SUPFAM" id="SSF51735">
    <property type="entry name" value="NAD(P)-binding Rossmann-fold domains"/>
    <property type="match status" value="1"/>
</dbReference>
<dbReference type="InterPro" id="IPR008927">
    <property type="entry name" value="6-PGluconate_DH-like_C_sf"/>
</dbReference>
<dbReference type="SUPFAM" id="SSF48179">
    <property type="entry name" value="6-phosphogluconate dehydrogenase C-terminal domain-like"/>
    <property type="match status" value="1"/>
</dbReference>
<comment type="similarity">
    <text evidence="1 4">Belongs to the UDP-glucose/GDP-mannose dehydrogenase family.</text>
</comment>
<organism evidence="6 7">
    <name type="scientific">Vibrio jasicida</name>
    <dbReference type="NCBI Taxonomy" id="766224"/>
    <lineage>
        <taxon>Bacteria</taxon>
        <taxon>Pseudomonadati</taxon>
        <taxon>Pseudomonadota</taxon>
        <taxon>Gammaproteobacteria</taxon>
        <taxon>Vibrionales</taxon>
        <taxon>Vibrionaceae</taxon>
        <taxon>Vibrio</taxon>
    </lineage>
</organism>
<feature type="domain" description="UDP-glucose/GDP-mannose dehydrogenase C-terminal" evidence="5">
    <location>
        <begin position="319"/>
        <end position="410"/>
    </location>
</feature>
<name>A0ABW7J832_9VIBR</name>
<dbReference type="InterPro" id="IPR001732">
    <property type="entry name" value="UDP-Glc/GDP-Man_DH_N"/>
</dbReference>
<keyword evidence="2" id="KW-0560">Oxidoreductase</keyword>
<dbReference type="SMART" id="SM00984">
    <property type="entry name" value="UDPG_MGDP_dh_C"/>
    <property type="match status" value="1"/>
</dbReference>
<evidence type="ECO:0000256" key="2">
    <source>
        <dbReference type="ARBA" id="ARBA00023002"/>
    </source>
</evidence>
<dbReference type="Pfam" id="PF03720">
    <property type="entry name" value="UDPG_MGDP_dh_C"/>
    <property type="match status" value="1"/>
</dbReference>
<dbReference type="RefSeq" id="WP_394632307.1">
    <property type="nucleotide sequence ID" value="NZ_JBIHSE010000001.1"/>
</dbReference>
<comment type="caution">
    <text evidence="6">The sequence shown here is derived from an EMBL/GenBank/DDBJ whole genome shotgun (WGS) entry which is preliminary data.</text>
</comment>
<evidence type="ECO:0000313" key="7">
    <source>
        <dbReference type="Proteomes" id="UP001607221"/>
    </source>
</evidence>
<dbReference type="InterPro" id="IPR028359">
    <property type="entry name" value="UDP_ManNAc/GlcNAc_DH"/>
</dbReference>
<dbReference type="InterPro" id="IPR014026">
    <property type="entry name" value="UDP-Glc/GDP-Man_DH_dimer"/>
</dbReference>
<evidence type="ECO:0000256" key="1">
    <source>
        <dbReference type="ARBA" id="ARBA00006601"/>
    </source>
</evidence>
<evidence type="ECO:0000256" key="3">
    <source>
        <dbReference type="ARBA" id="ARBA00023027"/>
    </source>
</evidence>
<keyword evidence="7" id="KW-1185">Reference proteome</keyword>
<dbReference type="PANTHER" id="PTHR43491:SF2">
    <property type="entry name" value="UDP-N-ACETYL-D-MANNOSAMINE DEHYDROGENASE"/>
    <property type="match status" value="1"/>
</dbReference>
<sequence>MNLSLDNARVGIIGLGYVGLPLAVEFGKKAPTIGFDINQARIDELTAGRDSTLECSDNELAEAIHLSYTASLKDLKECNVYIVTVPTPIDEHKQPDLTPLIKASEALGTVVSEGDVIIYESTVYPGATEEDCIPVVERVSGLKFNQDFFAGYSPERINPGDKQNRLTTIKKVTSGSTNEVACFVDKLYGTIITAGTFKASSIKVAEASKVIENVQRDVNIALVNELHQIFYRLDINTREVIDAASTKWNFMKLTPGLVGGHCIGVDPYYLLHKAKSKGYIPDLIRTSREINDSMPYFVASKFLKELIANKINPIGTKVLLLGFTFKENCPDIRNTKNYDLYIELKNLGFNVTIYDPWLNKKEAFEEYGLNILSSLPKEKYDASILAVNHDVFDKEIKYCDNLGFIFDFKR</sequence>
<reference evidence="6 7" key="1">
    <citation type="submission" date="2024-10" db="EMBL/GenBank/DDBJ databases">
        <authorList>
            <person name="Yibar A."/>
            <person name="Saticioglu I.B."/>
            <person name="Duman M."/>
            <person name="Ajmi N."/>
            <person name="Gurler F."/>
            <person name="Ay H."/>
            <person name="Onuk E."/>
            <person name="Guler S."/>
            <person name="Romalde J.L."/>
        </authorList>
    </citation>
    <scope>NUCLEOTIDE SEQUENCE [LARGE SCALE GENOMIC DNA]</scope>
    <source>
        <strain evidence="6 7">1-TCBS-A</strain>
    </source>
</reference>
<dbReference type="NCBIfam" id="TIGR03026">
    <property type="entry name" value="NDP-sugDHase"/>
    <property type="match status" value="1"/>
</dbReference>
<dbReference type="PIRSF" id="PIRSF500136">
    <property type="entry name" value="UDP_ManNAc_DH"/>
    <property type="match status" value="1"/>
</dbReference>
<dbReference type="PANTHER" id="PTHR43491">
    <property type="entry name" value="UDP-N-ACETYL-D-MANNOSAMINE DEHYDROGENASE"/>
    <property type="match status" value="1"/>
</dbReference>
<gene>
    <name evidence="6" type="ORF">ACGRHZ_14315</name>
</gene>
<dbReference type="InterPro" id="IPR036291">
    <property type="entry name" value="NAD(P)-bd_dom_sf"/>
</dbReference>
<dbReference type="Proteomes" id="UP001607221">
    <property type="component" value="Unassembled WGS sequence"/>
</dbReference>
<dbReference type="Pfam" id="PF00984">
    <property type="entry name" value="UDPG_MGDP_dh"/>
    <property type="match status" value="1"/>
</dbReference>